<dbReference type="Gene3D" id="3.50.50.60">
    <property type="entry name" value="FAD/NAD(P)-binding domain"/>
    <property type="match status" value="2"/>
</dbReference>
<dbReference type="InterPro" id="IPR036188">
    <property type="entry name" value="FAD/NAD-bd_sf"/>
</dbReference>
<dbReference type="PANTHER" id="PTHR10742">
    <property type="entry name" value="FLAVIN MONOAMINE OXIDASE"/>
    <property type="match status" value="1"/>
</dbReference>
<proteinExistence type="predicted"/>
<dbReference type="SUPFAM" id="SSF54373">
    <property type="entry name" value="FAD-linked reductases, C-terminal domain"/>
    <property type="match status" value="1"/>
</dbReference>
<sequence>MDNMRMYDIPAEGLPPVDASAANGWDVAQKIVVIGGGAAGLSAAYTLEYLNVPYVILEASATFGGRVQRDDDFLGDIGVSLDLGAEWLHTTRDASVLRELVLWKDDRDDAEAFVRDEMIEYLPSGMYYYHERKRSLRKKTFLEKTGLLETEYKFKTKSWSQYLEKYFHSRVKNNIVYNAVVSKIDYSLPNTAKVILQDGTEYSASKVICTVPISVLKEDITFTPELPKAKQNALQKNKMKPGLKVAIEFNERFYPEGGVFNDIGFWKSVFWLAYDHGSERGFFDALTNKGIEGRHVLSLYTYGALAEDLAKLTDEQIFEDVMGKLDRMFDGQATKHYVKHTVKNWTSVDFVRGLASDLSLGKNMVKEFAASPLEDGEAVPRVFFAGEFVGGKYGPTVHGACLTGRRAALNAIGKEYNYK</sequence>
<evidence type="ECO:0000259" key="1">
    <source>
        <dbReference type="Pfam" id="PF01593"/>
    </source>
</evidence>
<reference evidence="2 3" key="1">
    <citation type="journal article" date="2012" name="Genome Biol.">
        <title>Genome and low-iron response of an oceanic diatom adapted to chronic iron limitation.</title>
        <authorList>
            <person name="Lommer M."/>
            <person name="Specht M."/>
            <person name="Roy A.S."/>
            <person name="Kraemer L."/>
            <person name="Andreson R."/>
            <person name="Gutowska M.A."/>
            <person name="Wolf J."/>
            <person name="Bergner S.V."/>
            <person name="Schilhabel M.B."/>
            <person name="Klostermeier U.C."/>
            <person name="Beiko R.G."/>
            <person name="Rosenstiel P."/>
            <person name="Hippler M."/>
            <person name="Laroche J."/>
        </authorList>
    </citation>
    <scope>NUCLEOTIDE SEQUENCE [LARGE SCALE GENOMIC DNA]</scope>
    <source>
        <strain evidence="2 3">CCMP1005</strain>
    </source>
</reference>
<feature type="domain" description="Amine oxidase" evidence="1">
    <location>
        <begin position="163"/>
        <end position="408"/>
    </location>
</feature>
<dbReference type="eggNOG" id="KOG0029">
    <property type="taxonomic scope" value="Eukaryota"/>
</dbReference>
<protein>
    <recommendedName>
        <fullName evidence="1">Amine oxidase domain-containing protein</fullName>
    </recommendedName>
</protein>
<dbReference type="AlphaFoldDB" id="K0SJW6"/>
<dbReference type="Proteomes" id="UP000266841">
    <property type="component" value="Unassembled WGS sequence"/>
</dbReference>
<comment type="caution">
    <text evidence="2">The sequence shown here is derived from an EMBL/GenBank/DDBJ whole genome shotgun (WGS) entry which is preliminary data.</text>
</comment>
<dbReference type="OrthoDB" id="47919at2759"/>
<evidence type="ECO:0000313" key="3">
    <source>
        <dbReference type="Proteomes" id="UP000266841"/>
    </source>
</evidence>
<accession>K0SJW6</accession>
<dbReference type="Pfam" id="PF13450">
    <property type="entry name" value="NAD_binding_8"/>
    <property type="match status" value="1"/>
</dbReference>
<dbReference type="InterPro" id="IPR050281">
    <property type="entry name" value="Flavin_monoamine_oxidase"/>
</dbReference>
<dbReference type="PANTHER" id="PTHR10742:SF410">
    <property type="entry name" value="LYSINE-SPECIFIC HISTONE DEMETHYLASE 2"/>
    <property type="match status" value="1"/>
</dbReference>
<name>K0SJW6_THAOC</name>
<evidence type="ECO:0000313" key="2">
    <source>
        <dbReference type="EMBL" id="EJK61286.1"/>
    </source>
</evidence>
<dbReference type="SUPFAM" id="SSF51905">
    <property type="entry name" value="FAD/NAD(P)-binding domain"/>
    <property type="match status" value="1"/>
</dbReference>
<gene>
    <name evidence="2" type="ORF">THAOC_18259</name>
</gene>
<keyword evidence="3" id="KW-1185">Reference proteome</keyword>
<dbReference type="InterPro" id="IPR002937">
    <property type="entry name" value="Amino_oxidase"/>
</dbReference>
<dbReference type="OMA" id="GRIKTCW"/>
<dbReference type="Pfam" id="PF01593">
    <property type="entry name" value="Amino_oxidase"/>
    <property type="match status" value="1"/>
</dbReference>
<dbReference type="EMBL" id="AGNL01020199">
    <property type="protein sequence ID" value="EJK61286.1"/>
    <property type="molecule type" value="Genomic_DNA"/>
</dbReference>
<organism evidence="2 3">
    <name type="scientific">Thalassiosira oceanica</name>
    <name type="common">Marine diatom</name>
    <dbReference type="NCBI Taxonomy" id="159749"/>
    <lineage>
        <taxon>Eukaryota</taxon>
        <taxon>Sar</taxon>
        <taxon>Stramenopiles</taxon>
        <taxon>Ochrophyta</taxon>
        <taxon>Bacillariophyta</taxon>
        <taxon>Coscinodiscophyceae</taxon>
        <taxon>Thalassiosirophycidae</taxon>
        <taxon>Thalassiosirales</taxon>
        <taxon>Thalassiosiraceae</taxon>
        <taxon>Thalassiosira</taxon>
    </lineage>
</organism>
<dbReference type="GO" id="GO:0016491">
    <property type="term" value="F:oxidoreductase activity"/>
    <property type="evidence" value="ECO:0007669"/>
    <property type="project" value="InterPro"/>
</dbReference>
<dbReference type="Gene3D" id="3.90.660.10">
    <property type="match status" value="1"/>
</dbReference>